<dbReference type="EMBL" id="QTSX02005769">
    <property type="protein sequence ID" value="KAJ9057750.1"/>
    <property type="molecule type" value="Genomic_DNA"/>
</dbReference>
<evidence type="ECO:0000313" key="2">
    <source>
        <dbReference type="Proteomes" id="UP001165960"/>
    </source>
</evidence>
<reference evidence="1" key="1">
    <citation type="submission" date="2022-04" db="EMBL/GenBank/DDBJ databases">
        <title>Genome of the entomopathogenic fungus Entomophthora muscae.</title>
        <authorList>
            <person name="Elya C."/>
            <person name="Lovett B.R."/>
            <person name="Lee E."/>
            <person name="Macias A.M."/>
            <person name="Hajek A.E."/>
            <person name="De Bivort B.L."/>
            <person name="Kasson M.T."/>
            <person name="De Fine Licht H.H."/>
            <person name="Stajich J.E."/>
        </authorList>
    </citation>
    <scope>NUCLEOTIDE SEQUENCE</scope>
    <source>
        <strain evidence="1">Berkeley</strain>
    </source>
</reference>
<comment type="caution">
    <text evidence="1">The sequence shown here is derived from an EMBL/GenBank/DDBJ whole genome shotgun (WGS) entry which is preliminary data.</text>
</comment>
<sequence>MWESGDYKAASAFVGVDPKYTSKTFNKFINTGHILAAEKSLCVSTMLAKEHKWAICQWITQDCHLELANIKAMVKSTFGVEASISVYYHLLKGMRFSWKKLGVSPYNRKCCNCAVLAELQGEKYLETR</sequence>
<evidence type="ECO:0000313" key="1">
    <source>
        <dbReference type="EMBL" id="KAJ9057750.1"/>
    </source>
</evidence>
<name>A0ACC2S603_9FUNG</name>
<organism evidence="1 2">
    <name type="scientific">Entomophthora muscae</name>
    <dbReference type="NCBI Taxonomy" id="34485"/>
    <lineage>
        <taxon>Eukaryota</taxon>
        <taxon>Fungi</taxon>
        <taxon>Fungi incertae sedis</taxon>
        <taxon>Zoopagomycota</taxon>
        <taxon>Entomophthoromycotina</taxon>
        <taxon>Entomophthoromycetes</taxon>
        <taxon>Entomophthorales</taxon>
        <taxon>Entomophthoraceae</taxon>
        <taxon>Entomophthora</taxon>
    </lineage>
</organism>
<gene>
    <name evidence="1" type="ORF">DSO57_1019679</name>
</gene>
<proteinExistence type="predicted"/>
<protein>
    <submittedName>
        <fullName evidence="1">Uncharacterized protein</fullName>
    </submittedName>
</protein>
<accession>A0ACC2S603</accession>
<dbReference type="Proteomes" id="UP001165960">
    <property type="component" value="Unassembled WGS sequence"/>
</dbReference>
<keyword evidence="2" id="KW-1185">Reference proteome</keyword>